<proteinExistence type="predicted"/>
<name>A0A7W7SZG8_9PSEU</name>
<dbReference type="RefSeq" id="WP_184666519.1">
    <property type="nucleotide sequence ID" value="NZ_BAABAI010000034.1"/>
</dbReference>
<evidence type="ECO:0000313" key="1">
    <source>
        <dbReference type="EMBL" id="MBB4963773.1"/>
    </source>
</evidence>
<accession>A0A7W7SZG8</accession>
<organism evidence="1 2">
    <name type="scientific">Saccharothrix violaceirubra</name>
    <dbReference type="NCBI Taxonomy" id="413306"/>
    <lineage>
        <taxon>Bacteria</taxon>
        <taxon>Bacillati</taxon>
        <taxon>Actinomycetota</taxon>
        <taxon>Actinomycetes</taxon>
        <taxon>Pseudonocardiales</taxon>
        <taxon>Pseudonocardiaceae</taxon>
        <taxon>Saccharothrix</taxon>
    </lineage>
</organism>
<protein>
    <submittedName>
        <fullName evidence="1">Uncharacterized protein</fullName>
    </submittedName>
</protein>
<keyword evidence="2" id="KW-1185">Reference proteome</keyword>
<sequence length="153" mass="16816">MAQYTITRTCGHEDTINITGTNVRNQHRGEVRRQERRACLACHTAAEHRAGARVTADLDLPPLTGSTKQIAWAEAIRGRAAPAVERHVEELVASIGVNGFTPAFCDVWIDAMREVLTGRTDARWWIDHSDDAAEAIYRIGAAALRAVVYPDGP</sequence>
<dbReference type="EMBL" id="JACHJS010000001">
    <property type="protein sequence ID" value="MBB4963773.1"/>
    <property type="molecule type" value="Genomic_DNA"/>
</dbReference>
<evidence type="ECO:0000313" key="2">
    <source>
        <dbReference type="Proteomes" id="UP000542674"/>
    </source>
</evidence>
<reference evidence="1 2" key="1">
    <citation type="submission" date="2020-08" db="EMBL/GenBank/DDBJ databases">
        <title>Sequencing the genomes of 1000 actinobacteria strains.</title>
        <authorList>
            <person name="Klenk H.-P."/>
        </authorList>
    </citation>
    <scope>NUCLEOTIDE SEQUENCE [LARGE SCALE GENOMIC DNA]</scope>
    <source>
        <strain evidence="1 2">DSM 45084</strain>
    </source>
</reference>
<comment type="caution">
    <text evidence="1">The sequence shown here is derived from an EMBL/GenBank/DDBJ whole genome shotgun (WGS) entry which is preliminary data.</text>
</comment>
<dbReference type="Proteomes" id="UP000542674">
    <property type="component" value="Unassembled WGS sequence"/>
</dbReference>
<dbReference type="AlphaFoldDB" id="A0A7W7SZG8"/>
<gene>
    <name evidence="1" type="ORF">F4559_001132</name>
</gene>